<accession>A0A1Q9CDZ6</accession>
<dbReference type="OrthoDB" id="447173at2759"/>
<dbReference type="InterPro" id="IPR027417">
    <property type="entry name" value="P-loop_NTPase"/>
</dbReference>
<dbReference type="GO" id="GO:0045505">
    <property type="term" value="F:dynein intermediate chain binding"/>
    <property type="evidence" value="ECO:0007669"/>
    <property type="project" value="InterPro"/>
</dbReference>
<dbReference type="AlphaFoldDB" id="A0A1Q9CDZ6"/>
<name>A0A1Q9CDZ6_SYMMI</name>
<organism evidence="2 3">
    <name type="scientific">Symbiodinium microadriaticum</name>
    <name type="common">Dinoflagellate</name>
    <name type="synonym">Zooxanthella microadriatica</name>
    <dbReference type="NCBI Taxonomy" id="2951"/>
    <lineage>
        <taxon>Eukaryota</taxon>
        <taxon>Sar</taxon>
        <taxon>Alveolata</taxon>
        <taxon>Dinophyceae</taxon>
        <taxon>Suessiales</taxon>
        <taxon>Symbiodiniaceae</taxon>
        <taxon>Symbiodinium</taxon>
    </lineage>
</organism>
<dbReference type="PANTHER" id="PTHR46961">
    <property type="entry name" value="DYNEIN HEAVY CHAIN 1, AXONEMAL-LIKE PROTEIN"/>
    <property type="match status" value="1"/>
</dbReference>
<dbReference type="EMBL" id="LSRX01001305">
    <property type="protein sequence ID" value="OLP81173.1"/>
    <property type="molecule type" value="Genomic_DNA"/>
</dbReference>
<dbReference type="GO" id="GO:0007018">
    <property type="term" value="P:microtubule-based movement"/>
    <property type="evidence" value="ECO:0007669"/>
    <property type="project" value="InterPro"/>
</dbReference>
<comment type="caution">
    <text evidence="2">The sequence shown here is derived from an EMBL/GenBank/DDBJ whole genome shotgun (WGS) entry which is preliminary data.</text>
</comment>
<dbReference type="Proteomes" id="UP000186817">
    <property type="component" value="Unassembled WGS sequence"/>
</dbReference>
<evidence type="ECO:0000313" key="2">
    <source>
        <dbReference type="EMBL" id="OLP81173.1"/>
    </source>
</evidence>
<dbReference type="Gene3D" id="3.40.50.300">
    <property type="entry name" value="P-loop containing nucleotide triphosphate hydrolases"/>
    <property type="match status" value="1"/>
</dbReference>
<dbReference type="GO" id="GO:0051959">
    <property type="term" value="F:dynein light intermediate chain binding"/>
    <property type="evidence" value="ECO:0007669"/>
    <property type="project" value="InterPro"/>
</dbReference>
<dbReference type="InterPro" id="IPR026983">
    <property type="entry name" value="DHC"/>
</dbReference>
<feature type="region of interest" description="Disordered" evidence="1">
    <location>
        <begin position="78"/>
        <end position="104"/>
    </location>
</feature>
<proteinExistence type="predicted"/>
<protein>
    <submittedName>
        <fullName evidence="2">Dynein heavy chain 8, axonemal</fullName>
    </submittedName>
</protein>
<evidence type="ECO:0000256" key="1">
    <source>
        <dbReference type="SAM" id="MobiDB-lite"/>
    </source>
</evidence>
<gene>
    <name evidence="2" type="primary">Dnah8</name>
    <name evidence="2" type="ORF">AK812_SmicGene38315</name>
</gene>
<feature type="compositionally biased region" description="Polar residues" evidence="1">
    <location>
        <begin position="78"/>
        <end position="88"/>
    </location>
</feature>
<evidence type="ECO:0000313" key="3">
    <source>
        <dbReference type="Proteomes" id="UP000186817"/>
    </source>
</evidence>
<keyword evidence="3" id="KW-1185">Reference proteome</keyword>
<dbReference type="GO" id="GO:0030286">
    <property type="term" value="C:dynein complex"/>
    <property type="evidence" value="ECO:0007669"/>
    <property type="project" value="InterPro"/>
</dbReference>
<sequence>MQARILNLNTVLDDNKILTLANNDRIPMTDNCKIVFEVQDLRNASPATVSRAGIIYVSASDLGWQPITEAWMNRRPELNSSRQASSVIDSVGSGDANVSQSQSA</sequence>
<reference evidence="2 3" key="1">
    <citation type="submission" date="2016-02" db="EMBL/GenBank/DDBJ databases">
        <title>Genome analysis of coral dinoflagellate symbionts highlights evolutionary adaptations to a symbiotic lifestyle.</title>
        <authorList>
            <person name="Aranda M."/>
            <person name="Li Y."/>
            <person name="Liew Y.J."/>
            <person name="Baumgarten S."/>
            <person name="Simakov O."/>
            <person name="Wilson M."/>
            <person name="Piel J."/>
            <person name="Ashoor H."/>
            <person name="Bougouffa S."/>
            <person name="Bajic V.B."/>
            <person name="Ryu T."/>
            <person name="Ravasi T."/>
            <person name="Bayer T."/>
            <person name="Micklem G."/>
            <person name="Kim H."/>
            <person name="Bhak J."/>
            <person name="Lajeunesse T.C."/>
            <person name="Voolstra C.R."/>
        </authorList>
    </citation>
    <scope>NUCLEOTIDE SEQUENCE [LARGE SCALE GENOMIC DNA]</scope>
    <source>
        <strain evidence="2 3">CCMP2467</strain>
    </source>
</reference>